<organism evidence="1 2">
    <name type="scientific">Alteraurantiacibacter buctensis</name>
    <dbReference type="NCBI Taxonomy" id="1503981"/>
    <lineage>
        <taxon>Bacteria</taxon>
        <taxon>Pseudomonadati</taxon>
        <taxon>Pseudomonadota</taxon>
        <taxon>Alphaproteobacteria</taxon>
        <taxon>Sphingomonadales</taxon>
        <taxon>Erythrobacteraceae</taxon>
        <taxon>Alteraurantiacibacter</taxon>
    </lineage>
</organism>
<dbReference type="GO" id="GO:0004386">
    <property type="term" value="F:helicase activity"/>
    <property type="evidence" value="ECO:0007669"/>
    <property type="project" value="UniProtKB-KW"/>
</dbReference>
<dbReference type="Proteomes" id="UP000466966">
    <property type="component" value="Unassembled WGS sequence"/>
</dbReference>
<dbReference type="InterPro" id="IPR034154">
    <property type="entry name" value="TOPRIM_DnaG/twinkle"/>
</dbReference>
<evidence type="ECO:0000313" key="1">
    <source>
        <dbReference type="EMBL" id="MXO73543.1"/>
    </source>
</evidence>
<dbReference type="EMBL" id="WTYV01000013">
    <property type="protein sequence ID" value="MXO73543.1"/>
    <property type="molecule type" value="Genomic_DNA"/>
</dbReference>
<keyword evidence="1" id="KW-0067">ATP-binding</keyword>
<keyword evidence="1" id="KW-0378">Hydrolase</keyword>
<reference evidence="1 2" key="1">
    <citation type="submission" date="2019-12" db="EMBL/GenBank/DDBJ databases">
        <title>Genomic-based taxomic classification of the family Erythrobacteraceae.</title>
        <authorList>
            <person name="Xu L."/>
        </authorList>
    </citation>
    <scope>NUCLEOTIDE SEQUENCE [LARGE SCALE GENOMIC DNA]</scope>
    <source>
        <strain evidence="1 2">M0322</strain>
    </source>
</reference>
<keyword evidence="2" id="KW-1185">Reference proteome</keyword>
<name>A0A844Z6Y6_9SPHN</name>
<feature type="non-terminal residue" evidence="1">
    <location>
        <position position="653"/>
    </location>
</feature>
<dbReference type="Gene3D" id="3.40.1360.10">
    <property type="match status" value="1"/>
</dbReference>
<evidence type="ECO:0000313" key="2">
    <source>
        <dbReference type="Proteomes" id="UP000466966"/>
    </source>
</evidence>
<sequence length="653" mass="74528">MRRAGQPWAASRGDRPVSLETQIIEGLKRQFSFRKAKGTWLQEGKCPQCGRHEVYCAAKDPRVVKCSRADRCGWEDTVRNLLPELFENWSERFKQTEADPNAAADAYLQFERGLDLRLLRGTYSQELYKDFDSGQTGATVRFPIGDSYWERIIDRPGRFEKKAHFKKGGTWGGHCWLPNHTSFETLAQADDIWITEGIFDAVALTQGAHLAAVSNMSTGPYPDKFLDQLLQAIAAIKRRDRPRLVFAFDVGTAGVSYSRKHIERARREGWDAVCAQVRPDGEGTKLDWNDLLLRHQSWNGEAQEAPLSDHKIAEYLHNGAITIAATPREKAKLIVDRAEAQARSISAFDFRHGNRLWWCSIKYDENDGRQINVHEICNCAFRILYRERDEIEDETHYYLQIDFPNRQETVKARFSASACANSGEFKKRLLAFAGMWSGTGEQLDRIIRNQTRDLKKVEPIPFTGFSQRHKAWLLGDIAVHQGRLITVNAENYFDIGKHAVKLRSAERMLEIDYDPDRITFDWLDDLWTAYGPKGLIALAFFSMSLFAVQIRERHKSLGFLEITGQPGSGKTTLVEFMWKLLGRTGYEGFDPNKGTRAFLSRSFVKVANLPIGLIESGRDDDKRSHNKQFDYNELLVLFNGRSPRGIGRKSGGF</sequence>
<comment type="caution">
    <text evidence="1">The sequence shown here is derived from an EMBL/GenBank/DDBJ whole genome shotgun (WGS) entry which is preliminary data.</text>
</comment>
<keyword evidence="1" id="KW-0347">Helicase</keyword>
<accession>A0A844Z6Y6</accession>
<protein>
    <submittedName>
        <fullName evidence="1">Bifunctional DNA primase/helicase</fullName>
    </submittedName>
</protein>
<dbReference type="CDD" id="cd01029">
    <property type="entry name" value="TOPRIM_primases"/>
    <property type="match status" value="1"/>
</dbReference>
<dbReference type="Pfam" id="PF13155">
    <property type="entry name" value="Toprim_2"/>
    <property type="match status" value="1"/>
</dbReference>
<gene>
    <name evidence="1" type="ORF">GRI99_18175</name>
</gene>
<proteinExistence type="predicted"/>
<dbReference type="AlphaFoldDB" id="A0A844Z6Y6"/>
<keyword evidence="1" id="KW-0547">Nucleotide-binding</keyword>